<feature type="binding site" evidence="6">
    <location>
        <position position="131"/>
    </location>
    <ligand>
        <name>S-adenosyl-L-methionine</name>
        <dbReference type="ChEBI" id="CHEBI:59789"/>
    </ligand>
</feature>
<reference evidence="7" key="1">
    <citation type="submission" date="2020-09" db="EMBL/GenBank/DDBJ databases">
        <title>Novel species in genus Aeromicrobium.</title>
        <authorList>
            <person name="Zhang G."/>
        </authorList>
    </citation>
    <scope>NUCLEOTIDE SEQUENCE</scope>
    <source>
        <strain evidence="7">SSW1-57</strain>
    </source>
</reference>
<comment type="caution">
    <text evidence="7">The sequence shown here is derived from an EMBL/GenBank/DDBJ whole genome shotgun (WGS) entry which is preliminary data.</text>
</comment>
<evidence type="ECO:0000256" key="3">
    <source>
        <dbReference type="ARBA" id="ARBA00022603"/>
    </source>
</evidence>
<keyword evidence="3 6" id="KW-0489">Methyltransferase</keyword>
<evidence type="ECO:0000256" key="5">
    <source>
        <dbReference type="ARBA" id="ARBA00022691"/>
    </source>
</evidence>
<sequence length="203" mass="22179">MTVSRETVFGERLPLAERYAELLATSGVERGLIGPREVDRLWERHLFNCAAPVARVPEGASVADVGAGAGLPGMVWAISRPDLHVTLIEPLLRRTTWLEEVVADLGLESQVTVLRSRAEDVDQTFDVVTARAVAALDKLARWCMPLVRPGGLLLALKGRSAAEEVEAARATLARLKAGDIVVATYGHRWDLEVPTTLVEVQRR</sequence>
<comment type="similarity">
    <text evidence="6">Belongs to the methyltransferase superfamily. RNA methyltransferase RsmG family.</text>
</comment>
<keyword evidence="5 6" id="KW-0949">S-adenosyl-L-methionine</keyword>
<evidence type="ECO:0000313" key="8">
    <source>
        <dbReference type="Proteomes" id="UP000659061"/>
    </source>
</evidence>
<dbReference type="GO" id="GO:0070043">
    <property type="term" value="F:rRNA (guanine-N7-)-methyltransferase activity"/>
    <property type="evidence" value="ECO:0007669"/>
    <property type="project" value="UniProtKB-UniRule"/>
</dbReference>
<dbReference type="PANTHER" id="PTHR31760:SF0">
    <property type="entry name" value="S-ADENOSYL-L-METHIONINE-DEPENDENT METHYLTRANSFERASES SUPERFAMILY PROTEIN"/>
    <property type="match status" value="1"/>
</dbReference>
<evidence type="ECO:0000256" key="2">
    <source>
        <dbReference type="ARBA" id="ARBA00022552"/>
    </source>
</evidence>
<keyword evidence="2 6" id="KW-0698">rRNA processing</keyword>
<keyword evidence="4 6" id="KW-0808">Transferase</keyword>
<dbReference type="NCBIfam" id="TIGR00138">
    <property type="entry name" value="rsmG_gidB"/>
    <property type="match status" value="1"/>
</dbReference>
<dbReference type="CDD" id="cd02440">
    <property type="entry name" value="AdoMet_MTases"/>
    <property type="match status" value="1"/>
</dbReference>
<organism evidence="7 8">
    <name type="scientific">Aeromicrobium tamlense</name>
    <dbReference type="NCBI Taxonomy" id="375541"/>
    <lineage>
        <taxon>Bacteria</taxon>
        <taxon>Bacillati</taxon>
        <taxon>Actinomycetota</taxon>
        <taxon>Actinomycetes</taxon>
        <taxon>Propionibacteriales</taxon>
        <taxon>Nocardioidaceae</taxon>
        <taxon>Aeromicrobium</taxon>
    </lineage>
</organism>
<proteinExistence type="inferred from homology"/>
<dbReference type="Gene3D" id="3.40.50.150">
    <property type="entry name" value="Vaccinia Virus protein VP39"/>
    <property type="match status" value="1"/>
</dbReference>
<dbReference type="HAMAP" id="MF_00074">
    <property type="entry name" value="16SrRNA_methyltr_G"/>
    <property type="match status" value="1"/>
</dbReference>
<comment type="function">
    <text evidence="6">Specifically methylates the N7 position of a guanine in 16S rRNA.</text>
</comment>
<evidence type="ECO:0000256" key="4">
    <source>
        <dbReference type="ARBA" id="ARBA00022679"/>
    </source>
</evidence>
<dbReference type="GO" id="GO:0005829">
    <property type="term" value="C:cytosol"/>
    <property type="evidence" value="ECO:0007669"/>
    <property type="project" value="TreeGrafter"/>
</dbReference>
<evidence type="ECO:0000256" key="6">
    <source>
        <dbReference type="HAMAP-Rule" id="MF_00074"/>
    </source>
</evidence>
<accession>A0A8I0FVE5</accession>
<dbReference type="SUPFAM" id="SSF53335">
    <property type="entry name" value="S-adenosyl-L-methionine-dependent methyltransferases"/>
    <property type="match status" value="1"/>
</dbReference>
<feature type="binding site" evidence="6">
    <location>
        <begin position="118"/>
        <end position="119"/>
    </location>
    <ligand>
        <name>S-adenosyl-L-methionine</name>
        <dbReference type="ChEBI" id="CHEBI:59789"/>
    </ligand>
</feature>
<dbReference type="PANTHER" id="PTHR31760">
    <property type="entry name" value="S-ADENOSYL-L-METHIONINE-DEPENDENT METHYLTRANSFERASES SUPERFAMILY PROTEIN"/>
    <property type="match status" value="1"/>
</dbReference>
<dbReference type="Pfam" id="PF02527">
    <property type="entry name" value="GidB"/>
    <property type="match status" value="1"/>
</dbReference>
<feature type="binding site" evidence="6">
    <location>
        <position position="71"/>
    </location>
    <ligand>
        <name>S-adenosyl-L-methionine</name>
        <dbReference type="ChEBI" id="CHEBI:59789"/>
    </ligand>
</feature>
<evidence type="ECO:0000313" key="7">
    <source>
        <dbReference type="EMBL" id="MBD1269756.1"/>
    </source>
</evidence>
<comment type="subcellular location">
    <subcellularLocation>
        <location evidence="6">Cytoplasm</location>
    </subcellularLocation>
</comment>
<protein>
    <recommendedName>
        <fullName evidence="6">Ribosomal RNA small subunit methyltransferase G</fullName>
        <ecNumber evidence="6">2.1.1.-</ecNumber>
    </recommendedName>
    <alternativeName>
        <fullName evidence="6">16S rRNA 7-methylguanosine methyltransferase</fullName>
        <shortName evidence="6">16S rRNA m7G methyltransferase</shortName>
    </alternativeName>
</protein>
<dbReference type="InterPro" id="IPR003682">
    <property type="entry name" value="rRNA_ssu_MeTfrase_G"/>
</dbReference>
<name>A0A8I0FVE5_9ACTN</name>
<dbReference type="EMBL" id="JACWMT010000001">
    <property type="protein sequence ID" value="MBD1269756.1"/>
    <property type="molecule type" value="Genomic_DNA"/>
</dbReference>
<dbReference type="Proteomes" id="UP000659061">
    <property type="component" value="Unassembled WGS sequence"/>
</dbReference>
<comment type="caution">
    <text evidence="6">Lacks conserved residue(s) required for the propagation of feature annotation.</text>
</comment>
<evidence type="ECO:0000256" key="1">
    <source>
        <dbReference type="ARBA" id="ARBA00022490"/>
    </source>
</evidence>
<dbReference type="AlphaFoldDB" id="A0A8I0FVE5"/>
<dbReference type="EC" id="2.1.1.-" evidence="6"/>
<keyword evidence="1 6" id="KW-0963">Cytoplasm</keyword>
<dbReference type="InterPro" id="IPR029063">
    <property type="entry name" value="SAM-dependent_MTases_sf"/>
</dbReference>
<feature type="binding site" evidence="6">
    <location>
        <position position="66"/>
    </location>
    <ligand>
        <name>S-adenosyl-L-methionine</name>
        <dbReference type="ChEBI" id="CHEBI:59789"/>
    </ligand>
</feature>
<gene>
    <name evidence="6 7" type="primary">rsmG</name>
    <name evidence="7" type="ORF">IDH50_05925</name>
</gene>